<dbReference type="EMBL" id="VICG01000002">
    <property type="protein sequence ID" value="KAA8575715.1"/>
    <property type="molecule type" value="Genomic_DNA"/>
</dbReference>
<name>A0A5M9K9Z3_MONFR</name>
<sequence>MIRSSTNRSRAQFGTTFGGTWLQSIKVTGTGGPDHITSSSCHNEGGRSTDTTLRHMYRLRVLVIGENVQYLVYAWSDRMVRIAGQGLCWRRTGVAG</sequence>
<proteinExistence type="predicted"/>
<dbReference type="Proteomes" id="UP000322873">
    <property type="component" value="Unassembled WGS sequence"/>
</dbReference>
<dbReference type="AlphaFoldDB" id="A0A5M9K9Z3"/>
<organism evidence="1 2">
    <name type="scientific">Monilinia fructicola</name>
    <name type="common">Brown rot fungus</name>
    <name type="synonym">Ciboria fructicola</name>
    <dbReference type="NCBI Taxonomy" id="38448"/>
    <lineage>
        <taxon>Eukaryota</taxon>
        <taxon>Fungi</taxon>
        <taxon>Dikarya</taxon>
        <taxon>Ascomycota</taxon>
        <taxon>Pezizomycotina</taxon>
        <taxon>Leotiomycetes</taxon>
        <taxon>Helotiales</taxon>
        <taxon>Sclerotiniaceae</taxon>
        <taxon>Monilinia</taxon>
    </lineage>
</organism>
<comment type="caution">
    <text evidence="1">The sequence shown here is derived from an EMBL/GenBank/DDBJ whole genome shotgun (WGS) entry which is preliminary data.</text>
</comment>
<keyword evidence="2" id="KW-1185">Reference proteome</keyword>
<accession>A0A5M9K9Z3</accession>
<evidence type="ECO:0000313" key="1">
    <source>
        <dbReference type="EMBL" id="KAA8575715.1"/>
    </source>
</evidence>
<gene>
    <name evidence="1" type="ORF">EYC84_004827</name>
</gene>
<evidence type="ECO:0000313" key="2">
    <source>
        <dbReference type="Proteomes" id="UP000322873"/>
    </source>
</evidence>
<reference evidence="1 2" key="1">
    <citation type="submission" date="2019-06" db="EMBL/GenBank/DDBJ databases">
        <title>Genome Sequence of the Brown Rot Fungal Pathogen Monilinia fructicola.</title>
        <authorList>
            <person name="De Miccolis Angelini R.M."/>
            <person name="Landi L."/>
            <person name="Abate D."/>
            <person name="Pollastro S."/>
            <person name="Romanazzi G."/>
            <person name="Faretra F."/>
        </authorList>
    </citation>
    <scope>NUCLEOTIDE SEQUENCE [LARGE SCALE GENOMIC DNA]</scope>
    <source>
        <strain evidence="1 2">Mfrc123</strain>
    </source>
</reference>
<protein>
    <submittedName>
        <fullName evidence="1">Uncharacterized protein</fullName>
    </submittedName>
</protein>